<name>A0A8A1MGX8_AJECA</name>
<reference evidence="1" key="1">
    <citation type="submission" date="2021-01" db="EMBL/GenBank/DDBJ databases">
        <title>Chromosome-level genome assembly of a human fungal pathogen reveals clustering of transcriptionally co-regulated genes.</title>
        <authorList>
            <person name="Voorhies M."/>
            <person name="Cohen S."/>
            <person name="Shea T.P."/>
            <person name="Petrus S."/>
            <person name="Munoz J.F."/>
            <person name="Poplawski S."/>
            <person name="Goldman W.E."/>
            <person name="Michael T."/>
            <person name="Cuomo C.A."/>
            <person name="Sil A."/>
            <person name="Beyhan S."/>
        </authorList>
    </citation>
    <scope>NUCLEOTIDE SEQUENCE</scope>
    <source>
        <strain evidence="1">WU24</strain>
    </source>
</reference>
<gene>
    <name evidence="1" type="ORF">I7I51_06719</name>
</gene>
<dbReference type="VEuPathDB" id="FungiDB:I7I51_06719"/>
<protein>
    <submittedName>
        <fullName evidence="1">Uncharacterized protein</fullName>
    </submittedName>
</protein>
<evidence type="ECO:0000313" key="1">
    <source>
        <dbReference type="EMBL" id="QSS65868.1"/>
    </source>
</evidence>
<sequence>MIGGRNRITYWNSDREYLIIASPWIDTFQEGDNHASRDVEPAMHDIFEAELQDVIPICHATIAGTRIVGRLTAGAKANHDIFSSCSPSETAKAFLFPRQPQIKNSNTCATRSQTPLRSSG</sequence>
<dbReference type="Proteomes" id="UP000663671">
    <property type="component" value="Chromosome 3"/>
</dbReference>
<accession>A0A8A1MGX8</accession>
<organism evidence="1 2">
    <name type="scientific">Ajellomyces capsulatus</name>
    <name type="common">Darling's disease fungus</name>
    <name type="synonym">Histoplasma capsulatum</name>
    <dbReference type="NCBI Taxonomy" id="5037"/>
    <lineage>
        <taxon>Eukaryota</taxon>
        <taxon>Fungi</taxon>
        <taxon>Dikarya</taxon>
        <taxon>Ascomycota</taxon>
        <taxon>Pezizomycotina</taxon>
        <taxon>Eurotiomycetes</taxon>
        <taxon>Eurotiomycetidae</taxon>
        <taxon>Onygenales</taxon>
        <taxon>Ajellomycetaceae</taxon>
        <taxon>Histoplasma</taxon>
    </lineage>
</organism>
<dbReference type="EMBL" id="CP069115">
    <property type="protein sequence ID" value="QSS65868.1"/>
    <property type="molecule type" value="Genomic_DNA"/>
</dbReference>
<proteinExistence type="predicted"/>
<dbReference type="AlphaFoldDB" id="A0A8A1MGX8"/>
<dbReference type="OrthoDB" id="4155914at2759"/>
<evidence type="ECO:0000313" key="2">
    <source>
        <dbReference type="Proteomes" id="UP000663671"/>
    </source>
</evidence>
<dbReference type="Gene3D" id="3.75.10.10">
    <property type="entry name" value="L-arginine/glycine Amidinotransferase, Chain A"/>
    <property type="match status" value="1"/>
</dbReference>